<protein>
    <submittedName>
        <fullName evidence="1">Uncharacterized protein</fullName>
    </submittedName>
</protein>
<keyword evidence="2" id="KW-1185">Reference proteome</keyword>
<evidence type="ECO:0000313" key="1">
    <source>
        <dbReference type="EMBL" id="KAG6627180.1"/>
    </source>
</evidence>
<organism evidence="1 2">
    <name type="scientific">Carya illinoinensis</name>
    <name type="common">Pecan</name>
    <dbReference type="NCBI Taxonomy" id="32201"/>
    <lineage>
        <taxon>Eukaryota</taxon>
        <taxon>Viridiplantae</taxon>
        <taxon>Streptophyta</taxon>
        <taxon>Embryophyta</taxon>
        <taxon>Tracheophyta</taxon>
        <taxon>Spermatophyta</taxon>
        <taxon>Magnoliopsida</taxon>
        <taxon>eudicotyledons</taxon>
        <taxon>Gunneridae</taxon>
        <taxon>Pentapetalae</taxon>
        <taxon>rosids</taxon>
        <taxon>fabids</taxon>
        <taxon>Fagales</taxon>
        <taxon>Juglandaceae</taxon>
        <taxon>Carya</taxon>
    </lineage>
</organism>
<sequence>MTRAFGTKGIGKMKKTQARRLVVDGNPRSFKLLLELGKSIVTTANPSSPMLLSAPWSPPTVLPCKQTSLSKHLVIKV</sequence>
<evidence type="ECO:0000313" key="2">
    <source>
        <dbReference type="Proteomes" id="UP000811609"/>
    </source>
</evidence>
<name>A0A8T1NDX4_CARIL</name>
<comment type="caution">
    <text evidence="1">The sequence shown here is derived from an EMBL/GenBank/DDBJ whole genome shotgun (WGS) entry which is preliminary data.</text>
</comment>
<dbReference type="EMBL" id="CM031823">
    <property type="protein sequence ID" value="KAG6627179.1"/>
    <property type="molecule type" value="Genomic_DNA"/>
</dbReference>
<accession>A0A8T1NDX4</accession>
<dbReference type="EMBL" id="CM031823">
    <property type="protein sequence ID" value="KAG6627180.1"/>
    <property type="molecule type" value="Genomic_DNA"/>
</dbReference>
<proteinExistence type="predicted"/>
<dbReference type="EMBL" id="CM031823">
    <property type="protein sequence ID" value="KAG6627177.1"/>
    <property type="molecule type" value="Genomic_DNA"/>
</dbReference>
<dbReference type="EMBL" id="CM031823">
    <property type="protein sequence ID" value="KAG6627178.1"/>
    <property type="molecule type" value="Genomic_DNA"/>
</dbReference>
<reference evidence="1" key="1">
    <citation type="submission" date="2020-12" db="EMBL/GenBank/DDBJ databases">
        <title>WGS assembly of Carya illinoinensis cv. Pawnee.</title>
        <authorList>
            <person name="Platts A."/>
            <person name="Shu S."/>
            <person name="Wright S."/>
            <person name="Barry K."/>
            <person name="Edger P."/>
            <person name="Pires J.C."/>
            <person name="Schmutz J."/>
        </authorList>
    </citation>
    <scope>NUCLEOTIDE SEQUENCE</scope>
    <source>
        <tissue evidence="1">Leaf</tissue>
    </source>
</reference>
<gene>
    <name evidence="1" type="ORF">CIPAW_15G108500</name>
</gene>
<dbReference type="AlphaFoldDB" id="A0A8T1NDX4"/>
<dbReference type="Proteomes" id="UP000811609">
    <property type="component" value="Chromosome 15"/>
</dbReference>